<dbReference type="EMBL" id="CP010951">
    <property type="protein sequence ID" value="AMO23008.1"/>
    <property type="molecule type" value="Genomic_DNA"/>
</dbReference>
<evidence type="ECO:0000256" key="1">
    <source>
        <dbReference type="SAM" id="SignalP"/>
    </source>
</evidence>
<evidence type="ECO:0000313" key="3">
    <source>
        <dbReference type="Proteomes" id="UP000070433"/>
    </source>
</evidence>
<dbReference type="OrthoDB" id="8908847at2"/>
<dbReference type="RefSeq" id="WP_061498262.1">
    <property type="nucleotide sequence ID" value="NZ_CP010951.1"/>
</dbReference>
<keyword evidence="1" id="KW-0732">Signal</keyword>
<dbReference type="AlphaFoldDB" id="A0A127JSN1"/>
<proteinExistence type="predicted"/>
<reference evidence="2 3" key="1">
    <citation type="journal article" date="2014" name="Int. J. Syst. Evol. Microbiol.">
        <title>Ramlibacter solisilvae sp. nov., isolated from forest soil, and emended description of the genus Ramlibacter.</title>
        <authorList>
            <person name="Lee H.J."/>
            <person name="Lee S.H."/>
            <person name="Lee S.S."/>
            <person name="Lee J.S."/>
            <person name="Kim Y."/>
            <person name="Kim S.C."/>
            <person name="Jeon C.O."/>
        </authorList>
    </citation>
    <scope>NUCLEOTIDE SEQUENCE [LARGE SCALE GENOMIC DNA]</scope>
    <source>
        <strain evidence="2 3">5-10</strain>
    </source>
</reference>
<feature type="signal peptide" evidence="1">
    <location>
        <begin position="1"/>
        <end position="22"/>
    </location>
</feature>
<sequence>MARAVWASRTACAALAALGALAAAGPARSGEAGALQLELGAALGQRTLTEHDAAGARLLRESGPLARLRAAARPAAPWSGLDVNAALTLAPLDYQGQTQSGAALSTDSRHRDLELGVGWRPLPASAWGEPALTLSWLDSRRAIAGTSQVGGLTETSSLWLPGLAWRSPVLALAFGRASMQLSWRASIAQRLQVDYGGAFDASSFTGGRREEVLLRLGLASSDAWRWALEWSRTRQAASAPATLYRNAVAVGTVRQPQLRIDDLSLSLTRIF</sequence>
<gene>
    <name evidence="2" type="ORF">UC35_09045</name>
</gene>
<feature type="chain" id="PRO_5007449705" description="YaiO family outer membrane beta-barrel protein" evidence="1">
    <location>
        <begin position="23"/>
        <end position="271"/>
    </location>
</feature>
<protein>
    <recommendedName>
        <fullName evidence="4">YaiO family outer membrane beta-barrel protein</fullName>
    </recommendedName>
</protein>
<evidence type="ECO:0000313" key="2">
    <source>
        <dbReference type="EMBL" id="AMO23008.1"/>
    </source>
</evidence>
<name>A0A127JSN1_9BURK</name>
<organism evidence="2 3">
    <name type="scientific">Ramlibacter tataouinensis</name>
    <dbReference type="NCBI Taxonomy" id="94132"/>
    <lineage>
        <taxon>Bacteria</taxon>
        <taxon>Pseudomonadati</taxon>
        <taxon>Pseudomonadota</taxon>
        <taxon>Betaproteobacteria</taxon>
        <taxon>Burkholderiales</taxon>
        <taxon>Comamonadaceae</taxon>
        <taxon>Ramlibacter</taxon>
    </lineage>
</organism>
<keyword evidence="3" id="KW-1185">Reference proteome</keyword>
<accession>A0A127JSN1</accession>
<dbReference type="Proteomes" id="UP000070433">
    <property type="component" value="Chromosome"/>
</dbReference>
<evidence type="ECO:0008006" key="4">
    <source>
        <dbReference type="Google" id="ProtNLM"/>
    </source>
</evidence>